<dbReference type="EMBL" id="MF600313">
    <property type="protein sequence ID" value="AVN58463.1"/>
    <property type="molecule type" value="Genomic_DNA"/>
</dbReference>
<protein>
    <submittedName>
        <fullName evidence="1">Uncharacterized protein</fullName>
    </submittedName>
</protein>
<accession>A0A343VRD9</accession>
<gene>
    <name evidence="1" type="ORF">B5P44_p00168</name>
</gene>
<geneLocation type="plasmid" evidence="1">
    <name>pCBMA213_1</name>
</geneLocation>
<name>A0A343VRD9_9MYCO</name>
<proteinExistence type="predicted"/>
<evidence type="ECO:0000313" key="1">
    <source>
        <dbReference type="EMBL" id="AVN58463.1"/>
    </source>
</evidence>
<dbReference type="RefSeq" id="WP_155921914.1">
    <property type="nucleotide sequence ID" value="NZ_MZMR01000001.1"/>
</dbReference>
<sequence>MTLWLDDKYISSKQKVSVLTAEPNTWLFIYSGLAGIQEQDEAGVFTGGHASNPTINIKLDSLAGELLEYASTSSLADISGSAVGQWATLSDSLALHDNGDLVLSTELRVFTGGGDYEVLGHYSYYVSAKVRLEAAWISGTVRWSKALAQPANPPFFTASAVTHLPPPPGSLAGITQTEATGTNGGLDSSDPNYYRVPYTITGALLGKTVSVEIDPIRTAFSGFAMGALIGAKQINGPDPIAIGNLNPQVTGVDFEITFGQAPR</sequence>
<reference evidence="1" key="1">
    <citation type="journal article" date="2018" name="Front. Microbiol.">
        <title>Beyond the Limits: tRNA Array Units in Mycobacterium Genomes.</title>
        <authorList>
            <person name="Morgado S.M."/>
            <person name="Vicente A.C."/>
        </authorList>
    </citation>
    <scope>NUCLEOTIDE SEQUENCE</scope>
    <source>
        <strain evidence="1">CBMA 213</strain>
        <plasmid evidence="1">pCBMA213_1</plasmid>
    </source>
</reference>
<keyword evidence="1" id="KW-0614">Plasmid</keyword>
<dbReference type="AlphaFoldDB" id="A0A343VRD9"/>
<organism evidence="1">
    <name type="scientific">Mycolicibacterium sp. CBMA 213</name>
    <dbReference type="NCBI Taxonomy" id="1968788"/>
    <lineage>
        <taxon>Bacteria</taxon>
        <taxon>Bacillati</taxon>
        <taxon>Actinomycetota</taxon>
        <taxon>Actinomycetes</taxon>
        <taxon>Mycobacteriales</taxon>
        <taxon>Mycobacteriaceae</taxon>
        <taxon>Mycolicibacterium</taxon>
    </lineage>
</organism>